<gene>
    <name evidence="2" type="ordered locus">cce_5232</name>
</gene>
<feature type="transmembrane region" description="Helical" evidence="1">
    <location>
        <begin position="128"/>
        <end position="156"/>
    </location>
</feature>
<keyword evidence="1" id="KW-1133">Transmembrane helix</keyword>
<evidence type="ECO:0000256" key="1">
    <source>
        <dbReference type="SAM" id="Phobius"/>
    </source>
</evidence>
<proteinExistence type="predicted"/>
<evidence type="ECO:0000313" key="2">
    <source>
        <dbReference type="EMBL" id="ACB54578.1"/>
    </source>
</evidence>
<keyword evidence="1" id="KW-0812">Transmembrane</keyword>
<geneLocation type="plasmid" evidence="2 3">
    <name>A</name>
</geneLocation>
<dbReference type="Proteomes" id="UP000001203">
    <property type="component" value="Plasmid A"/>
</dbReference>
<keyword evidence="2" id="KW-0614">Plasmid</keyword>
<evidence type="ECO:0008006" key="4">
    <source>
        <dbReference type="Google" id="ProtNLM"/>
    </source>
</evidence>
<dbReference type="HOGENOM" id="CLU_116315_0_0_3"/>
<dbReference type="PANTHER" id="PTHR35519">
    <property type="entry name" value="MEMBRANE PROTEINS"/>
    <property type="match status" value="1"/>
</dbReference>
<keyword evidence="3" id="KW-1185">Reference proteome</keyword>
<name>B1X367_CROS5</name>
<dbReference type="Pfam" id="PF13430">
    <property type="entry name" value="DUF4112"/>
    <property type="match status" value="1"/>
</dbReference>
<dbReference type="AlphaFoldDB" id="B1X367"/>
<protein>
    <recommendedName>
        <fullName evidence="4">DUF4112 domain-containing protein</fullName>
    </recommendedName>
</protein>
<accession>B1X367</accession>
<evidence type="ECO:0000313" key="3">
    <source>
        <dbReference type="Proteomes" id="UP000001203"/>
    </source>
</evidence>
<dbReference type="PANTHER" id="PTHR35519:SF2">
    <property type="entry name" value="PH DOMAIN PROTEIN"/>
    <property type="match status" value="1"/>
</dbReference>
<keyword evidence="1" id="KW-0472">Membrane</keyword>
<organism evidence="2 3">
    <name type="scientific">Crocosphaera subtropica (strain ATCC 51142 / BH68)</name>
    <name type="common">Cyanothece sp. (strain ATCC 51142)</name>
    <dbReference type="NCBI Taxonomy" id="43989"/>
    <lineage>
        <taxon>Bacteria</taxon>
        <taxon>Bacillati</taxon>
        <taxon>Cyanobacteriota</taxon>
        <taxon>Cyanophyceae</taxon>
        <taxon>Oscillatoriophycideae</taxon>
        <taxon>Chroococcales</taxon>
        <taxon>Aphanothecaceae</taxon>
        <taxon>Crocosphaera</taxon>
        <taxon>Crocosphaera subtropica</taxon>
    </lineage>
</organism>
<dbReference type="EMBL" id="CP000808">
    <property type="protein sequence ID" value="ACB54578.1"/>
    <property type="molecule type" value="Genomic_DNA"/>
</dbReference>
<reference evidence="2 3" key="1">
    <citation type="journal article" date="2008" name="Proc. Natl. Acad. Sci. U.S.A.">
        <title>The genome of Cyanothece 51142, a unicellular diazotrophic cyanobacterium important in the marine nitrogen cycle.</title>
        <authorList>
            <person name="Welsh E.A."/>
            <person name="Liberton M."/>
            <person name="Stoeckel J."/>
            <person name="Loh T."/>
            <person name="Elvitigala T."/>
            <person name="Wang C."/>
            <person name="Wollam A."/>
            <person name="Fulton R.S."/>
            <person name="Clifton S.W."/>
            <person name="Jacobs J.M."/>
            <person name="Aurora R."/>
            <person name="Ghosh B.K."/>
            <person name="Sherman L.A."/>
            <person name="Smith R.D."/>
            <person name="Wilson R.K."/>
            <person name="Pakrasi H.B."/>
        </authorList>
    </citation>
    <scope>NUCLEOTIDE SEQUENCE [LARGE SCALE GENOMIC DNA]</scope>
    <source>
        <strain evidence="3">ATCC 51142 / BH68</strain>
        <plasmid evidence="3">A</plasmid>
    </source>
</reference>
<dbReference type="InterPro" id="IPR025187">
    <property type="entry name" value="DUF4112"/>
</dbReference>
<dbReference type="KEGG" id="cyt:cce_5232"/>
<sequence length="163" mass="18133">MKKMTKLSPRQRKVTRLHRISHILDKAIPIPGTQWRIGLDPILGLIPGGGDTIAGVLSAYIVWESARMGVNRKVIGQMVANVLLDSLAGSVPVVGDVFDVTWKANVRNIELLEHHLNFTPENKKVDRLFLIGLSIVLILILLGFTLLTLALLTWLWQNIMGNN</sequence>